<dbReference type="EC" id="3.4.19.12" evidence="2"/>
<dbReference type="STRING" id="2880.D8LU52"/>
<evidence type="ECO:0000313" key="10">
    <source>
        <dbReference type="Proteomes" id="UP000002630"/>
    </source>
</evidence>
<dbReference type="SUPFAM" id="SSF54001">
    <property type="entry name" value="Cysteine proteinases"/>
    <property type="match status" value="1"/>
</dbReference>
<keyword evidence="10" id="KW-1185">Reference proteome</keyword>
<dbReference type="PANTHER" id="PTHR12931:SF15">
    <property type="entry name" value="UBIQUITIN THIOESTERASE OTUBAIN-LIKE"/>
    <property type="match status" value="1"/>
</dbReference>
<dbReference type="eggNOG" id="KOG3991">
    <property type="taxonomic scope" value="Eukaryota"/>
</dbReference>
<keyword evidence="6" id="KW-0788">Thiol protease</keyword>
<dbReference type="Gene3D" id="3.30.200.60">
    <property type="entry name" value="Peptidase C65 Otubain, subdomain 1"/>
    <property type="match status" value="1"/>
</dbReference>
<dbReference type="InterPro" id="IPR042467">
    <property type="entry name" value="Peptidase_C65_otubain_sub2"/>
</dbReference>
<evidence type="ECO:0000313" key="9">
    <source>
        <dbReference type="EMBL" id="CBN78094.1"/>
    </source>
</evidence>
<dbReference type="InterPro" id="IPR019400">
    <property type="entry name" value="Peptidase_C65_otubain"/>
</dbReference>
<dbReference type="InterPro" id="IPR003323">
    <property type="entry name" value="OTU_dom"/>
</dbReference>
<dbReference type="GO" id="GO:0071108">
    <property type="term" value="P:protein K48-linked deubiquitination"/>
    <property type="evidence" value="ECO:0007669"/>
    <property type="project" value="TreeGrafter"/>
</dbReference>
<name>D8LU52_ECTSI</name>
<dbReference type="InterPro" id="IPR038765">
    <property type="entry name" value="Papain-like_cys_pep_sf"/>
</dbReference>
<dbReference type="Pfam" id="PF10275">
    <property type="entry name" value="Peptidase_C65"/>
    <property type="match status" value="1"/>
</dbReference>
<evidence type="ECO:0000259" key="8">
    <source>
        <dbReference type="PROSITE" id="PS50802"/>
    </source>
</evidence>
<sequence>MSEEKDTTAPPTAADAASSTGEAAAADSSVDLAKQNEQTVEQQNAINATIKATQPKVGAKEEVDALLPEYEGNPKPGFRKGVQDLGKRYSALRRVRGDGNCFYRSFLFGYLERLLQGIKSVGDANTKAMLELSRLRQVVHDSKAALIALGYEEVALDDFWQTFLQELDALPNMEMGQLEINFREEAGPCEYIVWYCRMLTSGFLKLNADRFLPFLEHTVDMQDFCQREVEPMGKECEQIQIMGLCEHLNTPVKIEYLDGQDFSGQLGSITLPDTGAEAMVTLLYRPGHYDVLYPMTNQ</sequence>
<feature type="region of interest" description="Disordered" evidence="7">
    <location>
        <begin position="1"/>
        <end position="39"/>
    </location>
</feature>
<dbReference type="PANTHER" id="PTHR12931">
    <property type="entry name" value="UBIQUITIN THIOLESTERASE PROTEIN OTUB"/>
    <property type="match status" value="1"/>
</dbReference>
<feature type="compositionally biased region" description="Low complexity" evidence="7">
    <location>
        <begin position="8"/>
        <end position="29"/>
    </location>
</feature>
<proteinExistence type="predicted"/>
<dbReference type="GO" id="GO:0006508">
    <property type="term" value="P:proteolysis"/>
    <property type="evidence" value="ECO:0007669"/>
    <property type="project" value="UniProtKB-KW"/>
</dbReference>
<dbReference type="OMA" id="KVYCRQE"/>
<dbReference type="CDD" id="cd22749">
    <property type="entry name" value="Otubain_C65"/>
    <property type="match status" value="1"/>
</dbReference>
<dbReference type="AlphaFoldDB" id="D8LU52"/>
<dbReference type="Proteomes" id="UP000002630">
    <property type="component" value="Linkage Group LG19"/>
</dbReference>
<dbReference type="Gene3D" id="1.20.1300.20">
    <property type="entry name" value="Peptidase C65 Otubain, subdomain 2"/>
    <property type="match status" value="1"/>
</dbReference>
<organism evidence="9 10">
    <name type="scientific">Ectocarpus siliculosus</name>
    <name type="common">Brown alga</name>
    <name type="synonym">Conferva siliculosa</name>
    <dbReference type="NCBI Taxonomy" id="2880"/>
    <lineage>
        <taxon>Eukaryota</taxon>
        <taxon>Sar</taxon>
        <taxon>Stramenopiles</taxon>
        <taxon>Ochrophyta</taxon>
        <taxon>PX clade</taxon>
        <taxon>Phaeophyceae</taxon>
        <taxon>Ectocarpales</taxon>
        <taxon>Ectocarpaceae</taxon>
        <taxon>Ectocarpus</taxon>
    </lineage>
</organism>
<keyword evidence="4" id="KW-0833">Ubl conjugation pathway</keyword>
<evidence type="ECO:0000256" key="4">
    <source>
        <dbReference type="ARBA" id="ARBA00022786"/>
    </source>
</evidence>
<dbReference type="GO" id="GO:0043130">
    <property type="term" value="F:ubiquitin binding"/>
    <property type="evidence" value="ECO:0007669"/>
    <property type="project" value="TreeGrafter"/>
</dbReference>
<dbReference type="GO" id="GO:0005634">
    <property type="term" value="C:nucleus"/>
    <property type="evidence" value="ECO:0007669"/>
    <property type="project" value="TreeGrafter"/>
</dbReference>
<comment type="catalytic activity">
    <reaction evidence="1">
        <text>Thiol-dependent hydrolysis of ester, thioester, amide, peptide and isopeptide bonds formed by the C-terminal Gly of ubiquitin (a 76-residue protein attached to proteins as an intracellular targeting signal).</text>
        <dbReference type="EC" id="3.4.19.12"/>
    </reaction>
</comment>
<dbReference type="InParanoid" id="D8LU52"/>
<evidence type="ECO:0000256" key="1">
    <source>
        <dbReference type="ARBA" id="ARBA00000707"/>
    </source>
</evidence>
<dbReference type="EMBL" id="FN649744">
    <property type="protein sequence ID" value="CBN78094.1"/>
    <property type="molecule type" value="Genomic_DNA"/>
</dbReference>
<evidence type="ECO:0000256" key="7">
    <source>
        <dbReference type="SAM" id="MobiDB-lite"/>
    </source>
</evidence>
<protein>
    <recommendedName>
        <fullName evidence="2">ubiquitinyl hydrolase 1</fullName>
        <ecNumber evidence="2">3.4.19.12</ecNumber>
    </recommendedName>
</protein>
<gene>
    <name evidence="9" type="ORF">Esi_0095_0044</name>
</gene>
<dbReference type="PROSITE" id="PS50802">
    <property type="entry name" value="OTU"/>
    <property type="match status" value="1"/>
</dbReference>
<evidence type="ECO:0000256" key="6">
    <source>
        <dbReference type="ARBA" id="ARBA00022807"/>
    </source>
</evidence>
<evidence type="ECO:0000256" key="3">
    <source>
        <dbReference type="ARBA" id="ARBA00022670"/>
    </source>
</evidence>
<dbReference type="InterPro" id="IPR042468">
    <property type="entry name" value="Peptidase_C65_otubain_sub1"/>
</dbReference>
<dbReference type="EMBL" id="FN649191">
    <property type="protein sequence ID" value="CBN78094.1"/>
    <property type="molecule type" value="Genomic_DNA"/>
</dbReference>
<reference evidence="9 10" key="1">
    <citation type="journal article" date="2010" name="Nature">
        <title>The Ectocarpus genome and the independent evolution of multicellularity in brown algae.</title>
        <authorList>
            <person name="Cock J.M."/>
            <person name="Sterck L."/>
            <person name="Rouze P."/>
            <person name="Scornet D."/>
            <person name="Allen A.E."/>
            <person name="Amoutzias G."/>
            <person name="Anthouard V."/>
            <person name="Artiguenave F."/>
            <person name="Aury J.M."/>
            <person name="Badger J.H."/>
            <person name="Beszteri B."/>
            <person name="Billiau K."/>
            <person name="Bonnet E."/>
            <person name="Bothwell J.H."/>
            <person name="Bowler C."/>
            <person name="Boyen C."/>
            <person name="Brownlee C."/>
            <person name="Carrano C.J."/>
            <person name="Charrier B."/>
            <person name="Cho G.Y."/>
            <person name="Coelho S.M."/>
            <person name="Collen J."/>
            <person name="Corre E."/>
            <person name="Da Silva C."/>
            <person name="Delage L."/>
            <person name="Delaroque N."/>
            <person name="Dittami S.M."/>
            <person name="Doulbeau S."/>
            <person name="Elias M."/>
            <person name="Farnham G."/>
            <person name="Gachon C.M."/>
            <person name="Gschloessl B."/>
            <person name="Heesch S."/>
            <person name="Jabbari K."/>
            <person name="Jubin C."/>
            <person name="Kawai H."/>
            <person name="Kimura K."/>
            <person name="Kloareg B."/>
            <person name="Kupper F.C."/>
            <person name="Lang D."/>
            <person name="Le Bail A."/>
            <person name="Leblanc C."/>
            <person name="Lerouge P."/>
            <person name="Lohr M."/>
            <person name="Lopez P.J."/>
            <person name="Martens C."/>
            <person name="Maumus F."/>
            <person name="Michel G."/>
            <person name="Miranda-Saavedra D."/>
            <person name="Morales J."/>
            <person name="Moreau H."/>
            <person name="Motomura T."/>
            <person name="Nagasato C."/>
            <person name="Napoli C.A."/>
            <person name="Nelson D.R."/>
            <person name="Nyvall-Collen P."/>
            <person name="Peters A.F."/>
            <person name="Pommier C."/>
            <person name="Potin P."/>
            <person name="Poulain J."/>
            <person name="Quesneville H."/>
            <person name="Read B."/>
            <person name="Rensing S.A."/>
            <person name="Ritter A."/>
            <person name="Rousvoal S."/>
            <person name="Samanta M."/>
            <person name="Samson G."/>
            <person name="Schroeder D.C."/>
            <person name="Segurens B."/>
            <person name="Strittmatter M."/>
            <person name="Tonon T."/>
            <person name="Tregear J.W."/>
            <person name="Valentin K."/>
            <person name="von Dassow P."/>
            <person name="Yamagishi T."/>
            <person name="Van de Peer Y."/>
            <person name="Wincker P."/>
        </authorList>
    </citation>
    <scope>NUCLEOTIDE SEQUENCE [LARGE SCALE GENOMIC DNA]</scope>
    <source>
        <strain evidence="10">Ec32 / CCAP1310/4</strain>
    </source>
</reference>
<feature type="domain" description="OTU" evidence="8">
    <location>
        <begin position="90"/>
        <end position="295"/>
    </location>
</feature>
<evidence type="ECO:0000256" key="5">
    <source>
        <dbReference type="ARBA" id="ARBA00022801"/>
    </source>
</evidence>
<evidence type="ECO:0000256" key="2">
    <source>
        <dbReference type="ARBA" id="ARBA00012759"/>
    </source>
</evidence>
<dbReference type="GO" id="GO:0004843">
    <property type="term" value="F:cysteine-type deubiquitinase activity"/>
    <property type="evidence" value="ECO:0007669"/>
    <property type="project" value="UniProtKB-EC"/>
</dbReference>
<dbReference type="OrthoDB" id="18915at2759"/>
<accession>D8LU52</accession>
<keyword evidence="3" id="KW-0645">Protease</keyword>
<keyword evidence="5" id="KW-0378">Hydrolase</keyword>